<organism evidence="1 2">
    <name type="scientific">Diphasiastrum complanatum</name>
    <name type="common">Issler's clubmoss</name>
    <name type="synonym">Lycopodium complanatum</name>
    <dbReference type="NCBI Taxonomy" id="34168"/>
    <lineage>
        <taxon>Eukaryota</taxon>
        <taxon>Viridiplantae</taxon>
        <taxon>Streptophyta</taxon>
        <taxon>Embryophyta</taxon>
        <taxon>Tracheophyta</taxon>
        <taxon>Lycopodiopsida</taxon>
        <taxon>Lycopodiales</taxon>
        <taxon>Lycopodiaceae</taxon>
        <taxon>Lycopodioideae</taxon>
        <taxon>Diphasiastrum</taxon>
    </lineage>
</organism>
<protein>
    <submittedName>
        <fullName evidence="1">Uncharacterized protein</fullName>
    </submittedName>
</protein>
<comment type="caution">
    <text evidence="1">The sequence shown here is derived from an EMBL/GenBank/DDBJ whole genome shotgun (WGS) entry which is preliminary data.</text>
</comment>
<sequence length="513" mass="56449">MADDTEPGFVLSVLYRGKSIEVSAAPSSRLGDVGNQLLAITGVAPNTLRLLIPQGRHLPARLIQPLSQEFSNLPLRQIGISEGKLIKMMGSSGEEIQAVLQPSTSGADSRIIGFSEEDERAKHRTSRNAASNKSVSDRIALFGKFRTLELPGIELSPPPSKAMELMHRLARDPGVIAVMKKHGWKVGIMSELAPEGYVGISPKCLLGFNKNHGEEISLRLRTDDLKGFRKYESIKKTLMHELAHMVYGEHDEDFHRLDKQLNKEVLDLDWTKGTKHTLSVGRNSTENMDEDSLGPNQRLSAGFRLGGNLDAAASRSAQTAAAAAALARLSNHQELKNMDNLPNHLQNSSAESINVPPINQQGMDPHAISDEIEKSLEPDPDDTNTTTFGENLVLKDAINERTTIATRLQREILKLKQQASPAEVDVVLRTLSTIIGNALKHPDDAKFHRLRMKNSSFQQRVARFQAALEVLRLVGFSEALCQVEGVREECLILNSNDHGLLSLANSSIQTFLI</sequence>
<accession>A0ACC2B611</accession>
<evidence type="ECO:0000313" key="1">
    <source>
        <dbReference type="EMBL" id="KAJ7524814.1"/>
    </source>
</evidence>
<proteinExistence type="predicted"/>
<gene>
    <name evidence="1" type="ORF">O6H91_17G023300</name>
</gene>
<dbReference type="EMBL" id="CM055108">
    <property type="protein sequence ID" value="KAJ7524814.1"/>
    <property type="molecule type" value="Genomic_DNA"/>
</dbReference>
<evidence type="ECO:0000313" key="2">
    <source>
        <dbReference type="Proteomes" id="UP001162992"/>
    </source>
</evidence>
<dbReference type="Proteomes" id="UP001162992">
    <property type="component" value="Chromosome 17"/>
</dbReference>
<name>A0ACC2B611_DIPCM</name>
<reference evidence="2" key="1">
    <citation type="journal article" date="2024" name="Proc. Natl. Acad. Sci. U.S.A.">
        <title>Extraordinary preservation of gene collinearity over three hundred million years revealed in homosporous lycophytes.</title>
        <authorList>
            <person name="Li C."/>
            <person name="Wickell D."/>
            <person name="Kuo L.Y."/>
            <person name="Chen X."/>
            <person name="Nie B."/>
            <person name="Liao X."/>
            <person name="Peng D."/>
            <person name="Ji J."/>
            <person name="Jenkins J."/>
            <person name="Williams M."/>
            <person name="Shu S."/>
            <person name="Plott C."/>
            <person name="Barry K."/>
            <person name="Rajasekar S."/>
            <person name="Grimwood J."/>
            <person name="Han X."/>
            <person name="Sun S."/>
            <person name="Hou Z."/>
            <person name="He W."/>
            <person name="Dai G."/>
            <person name="Sun C."/>
            <person name="Schmutz J."/>
            <person name="Leebens-Mack J.H."/>
            <person name="Li F.W."/>
            <person name="Wang L."/>
        </authorList>
    </citation>
    <scope>NUCLEOTIDE SEQUENCE [LARGE SCALE GENOMIC DNA]</scope>
    <source>
        <strain evidence="2">cv. PW_Plant_1</strain>
    </source>
</reference>
<keyword evidence="2" id="KW-1185">Reference proteome</keyword>